<dbReference type="Proteomes" id="UP000589520">
    <property type="component" value="Unassembled WGS sequence"/>
</dbReference>
<comment type="caution">
    <text evidence="1">The sequence shown here is derived from an EMBL/GenBank/DDBJ whole genome shotgun (WGS) entry which is preliminary data.</text>
</comment>
<evidence type="ECO:0000313" key="2">
    <source>
        <dbReference type="Proteomes" id="UP000589520"/>
    </source>
</evidence>
<dbReference type="EMBL" id="JACCCW010000002">
    <property type="protein sequence ID" value="NYF80635.1"/>
    <property type="molecule type" value="Genomic_DNA"/>
</dbReference>
<name>A0A7Y9TI57_9BACT</name>
<gene>
    <name evidence="1" type="ORF">HDF17_002955</name>
</gene>
<dbReference type="AlphaFoldDB" id="A0A7Y9TI57"/>
<sequence>MKALRIHEYGGVLQLDEIEQPTAGAGQVAQAAPVRIVTTSKRLSLCLRGRWK</sequence>
<proteinExistence type="predicted"/>
<keyword evidence="2" id="KW-1185">Reference proteome</keyword>
<accession>A0A7Y9TI57</accession>
<evidence type="ECO:0000313" key="1">
    <source>
        <dbReference type="EMBL" id="NYF80635.1"/>
    </source>
</evidence>
<reference evidence="1 2" key="1">
    <citation type="submission" date="2020-07" db="EMBL/GenBank/DDBJ databases">
        <title>Genomic Encyclopedia of Type Strains, Phase IV (KMG-V): Genome sequencing to study the core and pangenomes of soil and plant-associated prokaryotes.</title>
        <authorList>
            <person name="Whitman W."/>
        </authorList>
    </citation>
    <scope>NUCLEOTIDE SEQUENCE [LARGE SCALE GENOMIC DNA]</scope>
    <source>
        <strain evidence="1 2">X4EP2</strain>
    </source>
</reference>
<protein>
    <submittedName>
        <fullName evidence="1">Uncharacterized protein</fullName>
    </submittedName>
</protein>
<organism evidence="1 2">
    <name type="scientific">Granulicella arctica</name>
    <dbReference type="NCBI Taxonomy" id="940613"/>
    <lineage>
        <taxon>Bacteria</taxon>
        <taxon>Pseudomonadati</taxon>
        <taxon>Acidobacteriota</taxon>
        <taxon>Terriglobia</taxon>
        <taxon>Terriglobales</taxon>
        <taxon>Acidobacteriaceae</taxon>
        <taxon>Granulicella</taxon>
    </lineage>
</organism>